<dbReference type="PANTHER" id="PTHR43694">
    <property type="entry name" value="RIBONUCLEASE J"/>
    <property type="match status" value="1"/>
</dbReference>
<dbReference type="Proteomes" id="UP000185744">
    <property type="component" value="Unassembled WGS sequence"/>
</dbReference>
<evidence type="ECO:0000256" key="1">
    <source>
        <dbReference type="ARBA" id="ARBA00022839"/>
    </source>
</evidence>
<dbReference type="AlphaFoldDB" id="A0A1Q6DWN6"/>
<gene>
    <name evidence="4" type="ORF">BTN85_1288</name>
</gene>
<dbReference type="SUPFAM" id="SSF56281">
    <property type="entry name" value="Metallo-hydrolase/oxidoreductase"/>
    <property type="match status" value="1"/>
</dbReference>
<dbReference type="InterPro" id="IPR001279">
    <property type="entry name" value="Metallo-B-lactamas"/>
</dbReference>
<keyword evidence="1" id="KW-0269">Exonuclease</keyword>
<dbReference type="Gene3D" id="3.60.15.10">
    <property type="entry name" value="Ribonuclease Z/Hydroxyacylglutathione hydrolase-like"/>
    <property type="match status" value="1"/>
</dbReference>
<evidence type="ECO:0000259" key="3">
    <source>
        <dbReference type="SMART" id="SM00849"/>
    </source>
</evidence>
<dbReference type="SMART" id="SM00849">
    <property type="entry name" value="Lactamase_B"/>
    <property type="match status" value="1"/>
</dbReference>
<evidence type="ECO:0000313" key="5">
    <source>
        <dbReference type="Proteomes" id="UP000185744"/>
    </source>
</evidence>
<keyword evidence="1" id="KW-0378">Hydrolase</keyword>
<dbReference type="PANTHER" id="PTHR43694:SF1">
    <property type="entry name" value="RIBONUCLEASE J"/>
    <property type="match status" value="1"/>
</dbReference>
<keyword evidence="5" id="KW-1185">Reference proteome</keyword>
<protein>
    <submittedName>
        <fullName evidence="4">mRNA degradation ribonuclease J1/J2</fullName>
    </submittedName>
</protein>
<dbReference type="EMBL" id="MSDW01000001">
    <property type="protein sequence ID" value="OKY78785.1"/>
    <property type="molecule type" value="Genomic_DNA"/>
</dbReference>
<dbReference type="STRING" id="1903181.BTN85_1288"/>
<keyword evidence="1" id="KW-0540">Nuclease</keyword>
<dbReference type="Gene3D" id="3.40.50.10710">
    <property type="entry name" value="Metallo-hydrolase/oxidoreductase"/>
    <property type="match status" value="1"/>
</dbReference>
<dbReference type="Pfam" id="PF12706">
    <property type="entry name" value="Lactamase_B_2"/>
    <property type="match status" value="1"/>
</dbReference>
<evidence type="ECO:0000313" key="4">
    <source>
        <dbReference type="EMBL" id="OKY78785.1"/>
    </source>
</evidence>
<sequence length="444" mass="50851">MPDLDFFGGVEEIGGNKIRLNTEETSLFLDFGRSFGGEKQYYDDPYLSPRKPRQLKELGLLPQIENLYKNSLEPGVDGVLVTHPHLDHWGYSCYLDNEIPLYCGEATRDMILNYEYCGSCGPSKDYYLANLTKKNGREVYKDFQTFRTGDQLEFDDLSVEPVHVDHSIPGAYAYIIHAPGKTIAYTGDFRLHGPKSEMTEEFIYRAKAADIDTLITEATNVVGADVRTEEDVRQDLTKIISEATGLVITNFSNRDIDRLRTAYKAAKINDRKLAISTKQAFLLQRLRQDKHLDIFDIRDDDVLVFRKEKSYSQAWEEEVIGEVKTYSGSDLNEIQEEVVLVASYYDMNEVMKIRPQPGSVFILSQSEAFDEEGEIQHERLLNWCEHMGLPQYHAHASGHVGPNQLKNAIQEIDPETVYPVHTERPRQFKKFISDLDIEVKLPDN</sequence>
<dbReference type="InParanoid" id="A0A1Q6DWN6"/>
<organism evidence="4 5">
    <name type="scientific">Methanohalarchaeum thermophilum</name>
    <dbReference type="NCBI Taxonomy" id="1903181"/>
    <lineage>
        <taxon>Archaea</taxon>
        <taxon>Methanobacteriati</taxon>
        <taxon>Methanobacteriota</taxon>
        <taxon>Methanonatronarchaeia</taxon>
        <taxon>Methanonatronarchaeales</taxon>
        <taxon>Methanonatronarchaeaceae</taxon>
        <taxon>Candidatus Methanohalarchaeum</taxon>
    </lineage>
</organism>
<dbReference type="GO" id="GO:0003723">
    <property type="term" value="F:RNA binding"/>
    <property type="evidence" value="ECO:0007669"/>
    <property type="project" value="UniProtKB-KW"/>
</dbReference>
<comment type="caution">
    <text evidence="4">The sequence shown here is derived from an EMBL/GenBank/DDBJ whole genome shotgun (WGS) entry which is preliminary data.</text>
</comment>
<name>A0A1Q6DWN6_METT1</name>
<dbReference type="InterPro" id="IPR042173">
    <property type="entry name" value="RNase_J_2"/>
</dbReference>
<evidence type="ECO:0000256" key="2">
    <source>
        <dbReference type="ARBA" id="ARBA00022884"/>
    </source>
</evidence>
<accession>A0A1Q6DWN6</accession>
<dbReference type="GO" id="GO:0004527">
    <property type="term" value="F:exonuclease activity"/>
    <property type="evidence" value="ECO:0007669"/>
    <property type="project" value="UniProtKB-KW"/>
</dbReference>
<feature type="domain" description="Metallo-beta-lactamase" evidence="3">
    <location>
        <begin position="14"/>
        <end position="226"/>
    </location>
</feature>
<reference evidence="4" key="1">
    <citation type="submission" date="2016-12" db="EMBL/GenBank/DDBJ databases">
        <title>Discovery of methanogenic haloarchaea.</title>
        <authorList>
            <person name="Sorokin D.Y."/>
            <person name="Makarova K.S."/>
            <person name="Abbas B."/>
            <person name="Ferrer M."/>
            <person name="Golyshin P.N."/>
        </authorList>
    </citation>
    <scope>NUCLEOTIDE SEQUENCE [LARGE SCALE GENOMIC DNA]</scope>
    <source>
        <strain evidence="4">HMET1</strain>
    </source>
</reference>
<proteinExistence type="predicted"/>
<keyword evidence="2" id="KW-0694">RNA-binding</keyword>
<dbReference type="InterPro" id="IPR036866">
    <property type="entry name" value="RibonucZ/Hydroxyglut_hydro"/>
</dbReference>
<dbReference type="CDD" id="cd07732">
    <property type="entry name" value="metallo-hydrolase-like_MBL-fold"/>
    <property type="match status" value="1"/>
</dbReference>